<comment type="caution">
    <text evidence="3">The sequence shown here is derived from an EMBL/GenBank/DDBJ whole genome shotgun (WGS) entry which is preliminary data.</text>
</comment>
<feature type="domain" description="Glycosyl transferase family 1" evidence="1">
    <location>
        <begin position="179"/>
        <end position="343"/>
    </location>
</feature>
<evidence type="ECO:0000259" key="1">
    <source>
        <dbReference type="Pfam" id="PF00534"/>
    </source>
</evidence>
<dbReference type="Proteomes" id="UP001204772">
    <property type="component" value="Unassembled WGS sequence"/>
</dbReference>
<dbReference type="RefSeq" id="WP_253531388.1">
    <property type="nucleotide sequence ID" value="NZ_JAMZEL010000011.1"/>
</dbReference>
<dbReference type="InterPro" id="IPR028098">
    <property type="entry name" value="Glyco_trans_4-like_N"/>
</dbReference>
<accession>A0ABT1FU20</accession>
<dbReference type="InterPro" id="IPR050194">
    <property type="entry name" value="Glycosyltransferase_grp1"/>
</dbReference>
<protein>
    <submittedName>
        <fullName evidence="3">Glycosyltransferase</fullName>
        <ecNumber evidence="3">2.4.-.-</ecNumber>
    </submittedName>
</protein>
<dbReference type="InterPro" id="IPR001296">
    <property type="entry name" value="Glyco_trans_1"/>
</dbReference>
<proteinExistence type="predicted"/>
<dbReference type="PANTHER" id="PTHR45947:SF3">
    <property type="entry name" value="SULFOQUINOVOSYL TRANSFERASE SQD2"/>
    <property type="match status" value="1"/>
</dbReference>
<reference evidence="3 4" key="1">
    <citation type="submission" date="2022-06" db="EMBL/GenBank/DDBJ databases">
        <title>Runella sp. S5 genome sequencing.</title>
        <authorList>
            <person name="Park S."/>
        </authorList>
    </citation>
    <scope>NUCLEOTIDE SEQUENCE [LARGE SCALE GENOMIC DNA]</scope>
    <source>
        <strain evidence="3 4">S5</strain>
    </source>
</reference>
<dbReference type="EMBL" id="JAMZEL010000011">
    <property type="protein sequence ID" value="MCP1385177.1"/>
    <property type="molecule type" value="Genomic_DNA"/>
</dbReference>
<keyword evidence="3" id="KW-0328">Glycosyltransferase</keyword>
<dbReference type="SUPFAM" id="SSF53756">
    <property type="entry name" value="UDP-Glycosyltransferase/glycogen phosphorylase"/>
    <property type="match status" value="1"/>
</dbReference>
<dbReference type="EC" id="2.4.-.-" evidence="3"/>
<evidence type="ECO:0000259" key="2">
    <source>
        <dbReference type="Pfam" id="PF13439"/>
    </source>
</evidence>
<dbReference type="Pfam" id="PF00534">
    <property type="entry name" value="Glycos_transf_1"/>
    <property type="match status" value="1"/>
</dbReference>
<keyword evidence="3" id="KW-0808">Transferase</keyword>
<dbReference type="GO" id="GO:0016757">
    <property type="term" value="F:glycosyltransferase activity"/>
    <property type="evidence" value="ECO:0007669"/>
    <property type="project" value="UniProtKB-KW"/>
</dbReference>
<feature type="domain" description="Glycosyltransferase subfamily 4-like N-terminal" evidence="2">
    <location>
        <begin position="65"/>
        <end position="172"/>
    </location>
</feature>
<evidence type="ECO:0000313" key="4">
    <source>
        <dbReference type="Proteomes" id="UP001204772"/>
    </source>
</evidence>
<gene>
    <name evidence="3" type="ORF">NCI00_22245</name>
</gene>
<keyword evidence="4" id="KW-1185">Reference proteome</keyword>
<dbReference type="Pfam" id="PF13439">
    <property type="entry name" value="Glyco_transf_4"/>
    <property type="match status" value="1"/>
</dbReference>
<name>A0ABT1FU20_9BACT</name>
<evidence type="ECO:0000313" key="3">
    <source>
        <dbReference type="EMBL" id="MCP1385177.1"/>
    </source>
</evidence>
<dbReference type="PANTHER" id="PTHR45947">
    <property type="entry name" value="SULFOQUINOVOSYL TRANSFERASE SQD2"/>
    <property type="match status" value="1"/>
</dbReference>
<dbReference type="Gene3D" id="3.40.50.2000">
    <property type="entry name" value="Glycogen Phosphorylase B"/>
    <property type="match status" value="2"/>
</dbReference>
<sequence length="369" mass="41221">MKLCIAYPNRNSYSETFIHNHLSYLKPEITLTGGWRPYITKEGENIISIPAGELIRIGIKRVFSGLYPPFYTYFLTKYLQKEQPDVLLAEYGITGLGVMEACKKTNTRLVVHFHGFDASHRPTIEKYKKDYRSLFEIADKIIVVSKDMAAQLMGMGAPAAKIINNPYGVETEKFYGANPQQAEKIVLSVGRFTGKKAPHLTLQAFDKVLEKHPDARLVMIGGGELFESSKALVETLGMKHAVEFAGIKSPEEVAEWHRKARIFVQHSITNPENGDSEGTPNTILEASAAGLPIISTRHAGIKEAVDHEITGFLVEEGDYLKMADYMCLLLDDSALAQKMGEQASIKMKIEYEIRHRINKLNEILLCGTG</sequence>
<organism evidence="3 4">
    <name type="scientific">Runella salmonicolor</name>
    <dbReference type="NCBI Taxonomy" id="2950278"/>
    <lineage>
        <taxon>Bacteria</taxon>
        <taxon>Pseudomonadati</taxon>
        <taxon>Bacteroidota</taxon>
        <taxon>Cytophagia</taxon>
        <taxon>Cytophagales</taxon>
        <taxon>Spirosomataceae</taxon>
        <taxon>Runella</taxon>
    </lineage>
</organism>